<keyword evidence="1" id="KW-0732">Signal</keyword>
<gene>
    <name evidence="2" type="ordered locus">Cseg_0802</name>
</gene>
<dbReference type="HOGENOM" id="CLU_196589_0_0_5"/>
<organism evidence="2 3">
    <name type="scientific">Caulobacter segnis (strain ATCC 21756 / DSM 7131 / JCM 7823 / NBRC 15250 / LMG 17158 / TK0059)</name>
    <name type="common">Mycoplana segnis</name>
    <dbReference type="NCBI Taxonomy" id="509190"/>
    <lineage>
        <taxon>Bacteria</taxon>
        <taxon>Pseudomonadati</taxon>
        <taxon>Pseudomonadota</taxon>
        <taxon>Alphaproteobacteria</taxon>
        <taxon>Caulobacterales</taxon>
        <taxon>Caulobacteraceae</taxon>
        <taxon>Caulobacter</taxon>
    </lineage>
</organism>
<evidence type="ECO:0000256" key="1">
    <source>
        <dbReference type="SAM" id="SignalP"/>
    </source>
</evidence>
<accession>D5VI55</accession>
<reference evidence="3" key="1">
    <citation type="journal article" date="2011" name="J. Bacteriol.">
        <title>Genome sequences of eight morphologically diverse alphaproteobacteria.</title>
        <authorList>
            <consortium name="US DOE Joint Genome Institute"/>
            <person name="Brown P.J."/>
            <person name="Kysela D.T."/>
            <person name="Buechlein A."/>
            <person name="Hemmerich C."/>
            <person name="Brun Y.V."/>
        </authorList>
    </citation>
    <scope>NUCLEOTIDE SEQUENCE [LARGE SCALE GENOMIC DNA]</scope>
    <source>
        <strain evidence="3">ATCC 21756 / DSM 7131 / JCM 7823 / NBRC 15250 / LMG 17158 / TK0059</strain>
    </source>
</reference>
<proteinExistence type="predicted"/>
<dbReference type="KEGG" id="cse:Cseg_0802"/>
<name>D5VI55_CAUST</name>
<feature type="signal peptide" evidence="1">
    <location>
        <begin position="1"/>
        <end position="30"/>
    </location>
</feature>
<dbReference type="AlphaFoldDB" id="D5VI55"/>
<feature type="chain" id="PRO_5003078833" description="Glycine zipper domain-containing protein" evidence="1">
    <location>
        <begin position="31"/>
        <end position="74"/>
    </location>
</feature>
<evidence type="ECO:0000313" key="2">
    <source>
        <dbReference type="EMBL" id="ADG09308.1"/>
    </source>
</evidence>
<evidence type="ECO:0008006" key="4">
    <source>
        <dbReference type="Google" id="ProtNLM"/>
    </source>
</evidence>
<dbReference type="Proteomes" id="UP000002629">
    <property type="component" value="Chromosome"/>
</dbReference>
<evidence type="ECO:0000313" key="3">
    <source>
        <dbReference type="Proteomes" id="UP000002629"/>
    </source>
</evidence>
<dbReference type="EMBL" id="CP002008">
    <property type="protein sequence ID" value="ADG09308.1"/>
    <property type="molecule type" value="Genomic_DNA"/>
</dbReference>
<protein>
    <recommendedName>
        <fullName evidence="4">Glycine zipper domain-containing protein</fullName>
    </recommendedName>
</protein>
<sequence>MSVVMPTPRQAFLTAALLAAAFTQTGCVAAAVAGTAIGVTGAVVGGAAKVSGKAVGAAGRAVIPGDSRKDKDER</sequence>